<dbReference type="Gene3D" id="3.30.1130.10">
    <property type="match status" value="2"/>
</dbReference>
<keyword evidence="8 16" id="KW-0808">Transferase</keyword>
<dbReference type="AlphaFoldDB" id="G3BAJ9"/>
<evidence type="ECO:0000256" key="10">
    <source>
        <dbReference type="ARBA" id="ARBA00022741"/>
    </source>
</evidence>
<dbReference type="GO" id="GO:0004150">
    <property type="term" value="F:dihydroneopterin aldolase activity"/>
    <property type="evidence" value="ECO:0007669"/>
    <property type="project" value="UniProtKB-UniRule"/>
</dbReference>
<dbReference type="Gene3D" id="3.20.20.20">
    <property type="entry name" value="Dihydropteroate synthase-like"/>
    <property type="match status" value="1"/>
</dbReference>
<keyword evidence="16" id="KW-0456">Lyase</keyword>
<evidence type="ECO:0000313" key="19">
    <source>
        <dbReference type="Proteomes" id="UP000000707"/>
    </source>
</evidence>
<dbReference type="GO" id="GO:0046872">
    <property type="term" value="F:metal ion binding"/>
    <property type="evidence" value="ECO:0007669"/>
    <property type="project" value="UniProtKB-UniRule"/>
</dbReference>
<dbReference type="FunFam" id="3.20.20.20:FF:000014">
    <property type="entry name" value="Folic acid synthesis protein fol1"/>
    <property type="match status" value="1"/>
</dbReference>
<keyword evidence="15" id="KW-0511">Multifunctional enzyme</keyword>
<comment type="pathway">
    <text evidence="5">Cofactor biosynthesis; tetrahydrofolate biosynthesis; 2-amino-4-hydroxy-6-hydroxymethyl-7,8-dihydropteridine diphosphate from 7,8-dihydroneopterin triphosphate: step 4/4.</text>
</comment>
<dbReference type="Proteomes" id="UP000000707">
    <property type="component" value="Unassembled WGS sequence"/>
</dbReference>
<dbReference type="PROSITE" id="PS00792">
    <property type="entry name" value="DHPS_1"/>
    <property type="match status" value="1"/>
</dbReference>
<dbReference type="InterPro" id="IPR000489">
    <property type="entry name" value="Pterin-binding_dom"/>
</dbReference>
<evidence type="ECO:0000256" key="2">
    <source>
        <dbReference type="ARBA" id="ARBA00000198"/>
    </source>
</evidence>
<dbReference type="SUPFAM" id="SSF55083">
    <property type="entry name" value="6-hydroxymethyl-7,8-dihydropterin pyrophosphokinase, HPPK"/>
    <property type="match status" value="1"/>
</dbReference>
<comment type="cofactor">
    <cofactor evidence="3 16">
        <name>Mg(2+)</name>
        <dbReference type="ChEBI" id="CHEBI:18420"/>
    </cofactor>
</comment>
<dbReference type="InterPro" id="IPR000550">
    <property type="entry name" value="Hppk"/>
</dbReference>
<reference evidence="18 19" key="1">
    <citation type="journal article" date="2011" name="Proc. Natl. Acad. Sci. U.S.A.">
        <title>Comparative genomics of xylose-fermenting fungi for enhanced biofuel production.</title>
        <authorList>
            <person name="Wohlbach D.J."/>
            <person name="Kuo A."/>
            <person name="Sato T.K."/>
            <person name="Potts K.M."/>
            <person name="Salamov A.A."/>
            <person name="LaButti K.M."/>
            <person name="Sun H."/>
            <person name="Clum A."/>
            <person name="Pangilinan J.L."/>
            <person name="Lindquist E.A."/>
            <person name="Lucas S."/>
            <person name="Lapidus A."/>
            <person name="Jin M."/>
            <person name="Gunawan C."/>
            <person name="Balan V."/>
            <person name="Dale B.E."/>
            <person name="Jeffries T.W."/>
            <person name="Zinkel R."/>
            <person name="Barry K.W."/>
            <person name="Grigoriev I.V."/>
            <person name="Gasch A.P."/>
        </authorList>
    </citation>
    <scope>NUCLEOTIDE SEQUENCE [LARGE SCALE GENOMIC DNA]</scope>
    <source>
        <strain evidence="19">ATCC 10573 / BCRC 21748 / CBS 615 / JCM 9827 / NBRC 10315 / NRRL Y-1498 / VKM Y-70</strain>
    </source>
</reference>
<comment type="pathway">
    <text evidence="4">Cofactor biosynthesis; tetrahydrofolate biosynthesis; 7,8-dihydrofolate from 2-amino-4-hydroxy-6-hydroxymethyl-7,8-dihydropteridine diphosphate and 4-aminobenzoate: step 1/2.</text>
</comment>
<evidence type="ECO:0000256" key="7">
    <source>
        <dbReference type="ARBA" id="ARBA00009951"/>
    </source>
</evidence>
<dbReference type="NCBIfam" id="TIGR01496">
    <property type="entry name" value="DHPS"/>
    <property type="match status" value="1"/>
</dbReference>
<dbReference type="EMBL" id="GL996527">
    <property type="protein sequence ID" value="EGV61421.1"/>
    <property type="molecule type" value="Genomic_DNA"/>
</dbReference>
<evidence type="ECO:0000256" key="9">
    <source>
        <dbReference type="ARBA" id="ARBA00022723"/>
    </source>
</evidence>
<dbReference type="GO" id="GO:0046654">
    <property type="term" value="P:tetrahydrofolate biosynthetic process"/>
    <property type="evidence" value="ECO:0007669"/>
    <property type="project" value="UniProtKB-UniRule"/>
</dbReference>
<keyword evidence="19" id="KW-1185">Reference proteome</keyword>
<dbReference type="HOGENOM" id="CLU_008023_2_0_1"/>
<proteinExistence type="inferred from homology"/>
<name>G3BAJ9_CANTC</name>
<dbReference type="InterPro" id="IPR006390">
    <property type="entry name" value="DHP_synth_dom"/>
</dbReference>
<dbReference type="PIRSF" id="PIRSF000741">
    <property type="entry name" value="Folic_acid_synth"/>
    <property type="match status" value="1"/>
</dbReference>
<comment type="catalytic activity">
    <reaction evidence="2">
        <text>6-hydroxymethyl-7,8-dihydropterin + ATP = (7,8-dihydropterin-6-yl)methyl diphosphate + AMP + H(+)</text>
        <dbReference type="Rhea" id="RHEA:11412"/>
        <dbReference type="ChEBI" id="CHEBI:15378"/>
        <dbReference type="ChEBI" id="CHEBI:30616"/>
        <dbReference type="ChEBI" id="CHEBI:44841"/>
        <dbReference type="ChEBI" id="CHEBI:72950"/>
        <dbReference type="ChEBI" id="CHEBI:456215"/>
        <dbReference type="EC" id="2.7.6.3"/>
    </reaction>
</comment>
<evidence type="ECO:0000256" key="6">
    <source>
        <dbReference type="ARBA" id="ARBA00009640"/>
    </source>
</evidence>
<evidence type="ECO:0000313" key="18">
    <source>
        <dbReference type="EMBL" id="EGV61421.1"/>
    </source>
</evidence>
<keyword evidence="10 16" id="KW-0547">Nucleotide-binding</keyword>
<dbReference type="PANTHER" id="PTHR20941:SF1">
    <property type="entry name" value="FOLIC ACID SYNTHESIS PROTEIN FOL1"/>
    <property type="match status" value="1"/>
</dbReference>
<dbReference type="InterPro" id="IPR016261">
    <property type="entry name" value="Folic_acid_synth"/>
</dbReference>
<dbReference type="InterPro" id="IPR043133">
    <property type="entry name" value="GTP-CH-I_C/QueF"/>
</dbReference>
<sequence>MLQDTVFVKNLAATAITGSDAWNRPTAQPILISVAIDTDFSKASETDNLKYSLNYAVISRNVSEYMKLHESKNFKSLQNIAEEVCKIVTDQKRGGGEQATVCVNSAKSEIRADSIEYQLTRNPSMKLDVLDTITVRRLRLLTIIGVFTFERLKRQIVDVDLKIELLPNHNVQIHIIMDEITNYVEGSNFKTVEALEMAIGQLIFQGNGDHIQKAVVTITKPNAITYTDGVGVESSITRERFVGAEPIKVDSSANVSESFNLPADKSVDGAGFHTAFIAFGSNEGNQVENITKSIELLDKYDVKVSATSAMYISKPMYYKDQPDFFNGVFKVEFSDKSPHDLLKILKNIEYNHINRVKEFDNGPRSIDLDILLYDDISINTPDLTVPHRAMLDRTFVLQPLCELIAPDYVHPVTAEPVHNHLQQLLKSSVHESIQESSKLLQYVPVNRLTPSENPFKFDLLTNHSPTLMMGILNITPDSFSDGGKNYGVELDQVLANAAQLVADGAKIIDIGGVSTRPGSEEPTEEEELRRVVPIVEAIRSSVNKNLANVLVSIDTYRSSVAEASLKAGADIINDISMGLYDDKMFEVVARYGCAYILNHTRGTAKTMSQLTNYEANTNEDIIELLVDPVTGQLDSVSDSPSVNNLINGIGREQASQISKAFKQGVRKWQVILDPGLGFAKNLTQNLAILKHSHSFKHYSTILRQQANTETGTANEKYMSFNGLPLLLGPSRKRFLGTINNEPTAETRVFSTAASIVVCVQQETNIVRVHDTKEIFKTIAVADAIYRDLY</sequence>
<dbReference type="InterPro" id="IPR011005">
    <property type="entry name" value="Dihydropteroate_synth-like_sf"/>
</dbReference>
<dbReference type="Gene3D" id="3.30.70.560">
    <property type="entry name" value="7,8-Dihydro-6-hydroxymethylpterin-pyrophosphokinase HPPK"/>
    <property type="match status" value="1"/>
</dbReference>
<dbReference type="SUPFAM" id="SSF55620">
    <property type="entry name" value="Tetrahydrobiopterin biosynthesis enzymes-like"/>
    <property type="match status" value="2"/>
</dbReference>
<keyword evidence="12 16" id="KW-0067">ATP-binding</keyword>
<dbReference type="KEGG" id="cten:18249001"/>
<evidence type="ECO:0000256" key="5">
    <source>
        <dbReference type="ARBA" id="ARBA00005051"/>
    </source>
</evidence>
<dbReference type="GO" id="GO:0003848">
    <property type="term" value="F:2-amino-4-hydroxy-6-hydroxymethyldihydropteridine diphosphokinase activity"/>
    <property type="evidence" value="ECO:0007669"/>
    <property type="project" value="UniProtKB-UniRule"/>
</dbReference>
<dbReference type="Pfam" id="PF00809">
    <property type="entry name" value="Pterin_bind"/>
    <property type="match status" value="1"/>
</dbReference>
<protein>
    <recommendedName>
        <fullName evidence="16">Folic acid synthesis protein fol1</fullName>
    </recommendedName>
</protein>
<dbReference type="InterPro" id="IPR006157">
    <property type="entry name" value="FolB_dom"/>
</dbReference>
<comment type="catalytic activity">
    <reaction evidence="1">
        <text>(7,8-dihydropterin-6-yl)methyl diphosphate + 4-aminobenzoate = 7,8-dihydropteroate + diphosphate</text>
        <dbReference type="Rhea" id="RHEA:19949"/>
        <dbReference type="ChEBI" id="CHEBI:17836"/>
        <dbReference type="ChEBI" id="CHEBI:17839"/>
        <dbReference type="ChEBI" id="CHEBI:33019"/>
        <dbReference type="ChEBI" id="CHEBI:72950"/>
        <dbReference type="EC" id="2.5.1.15"/>
    </reaction>
</comment>
<dbReference type="GO" id="GO:0005524">
    <property type="term" value="F:ATP binding"/>
    <property type="evidence" value="ECO:0007669"/>
    <property type="project" value="UniProtKB-UniRule"/>
</dbReference>
<dbReference type="NCBIfam" id="TIGR01498">
    <property type="entry name" value="folK"/>
    <property type="match status" value="1"/>
</dbReference>
<dbReference type="NCBIfam" id="TIGR00526">
    <property type="entry name" value="folB_dom"/>
    <property type="match status" value="2"/>
</dbReference>
<dbReference type="GO" id="GO:0016301">
    <property type="term" value="F:kinase activity"/>
    <property type="evidence" value="ECO:0007669"/>
    <property type="project" value="UniProtKB-UniRule"/>
</dbReference>
<dbReference type="PROSITE" id="PS00793">
    <property type="entry name" value="DHPS_2"/>
    <property type="match status" value="1"/>
</dbReference>
<keyword evidence="14 16" id="KW-0289">Folate biosynthesis</keyword>
<feature type="domain" description="Pterin-binding" evidence="17">
    <location>
        <begin position="466"/>
        <end position="779"/>
    </location>
</feature>
<keyword evidence="11 16" id="KW-0418">Kinase</keyword>
<dbReference type="OrthoDB" id="615426at2759"/>
<keyword evidence="9 16" id="KW-0479">Metal-binding</keyword>
<keyword evidence="13 16" id="KW-0460">Magnesium</keyword>
<dbReference type="eggNOG" id="KOG2544">
    <property type="taxonomic scope" value="Eukaryota"/>
</dbReference>
<dbReference type="Pfam" id="PF02152">
    <property type="entry name" value="FolB"/>
    <property type="match status" value="2"/>
</dbReference>
<dbReference type="GO" id="GO:0005740">
    <property type="term" value="C:mitochondrial envelope"/>
    <property type="evidence" value="ECO:0007669"/>
    <property type="project" value="TreeGrafter"/>
</dbReference>
<dbReference type="InterPro" id="IPR035907">
    <property type="entry name" value="Hppk_sf"/>
</dbReference>
<accession>G3BAJ9</accession>
<evidence type="ECO:0000259" key="17">
    <source>
        <dbReference type="PROSITE" id="PS50972"/>
    </source>
</evidence>
<evidence type="ECO:0000256" key="14">
    <source>
        <dbReference type="ARBA" id="ARBA00022909"/>
    </source>
</evidence>
<evidence type="ECO:0000256" key="11">
    <source>
        <dbReference type="ARBA" id="ARBA00022777"/>
    </source>
</evidence>
<dbReference type="UniPathway" id="UPA00077">
    <property type="reaction ID" value="UER00155"/>
</dbReference>
<evidence type="ECO:0000256" key="8">
    <source>
        <dbReference type="ARBA" id="ARBA00022679"/>
    </source>
</evidence>
<comment type="similarity">
    <text evidence="6 16">In the N-terminal section; belongs to the DHNA family.</text>
</comment>
<evidence type="ECO:0000256" key="12">
    <source>
        <dbReference type="ARBA" id="ARBA00022840"/>
    </source>
</evidence>
<dbReference type="GO" id="GO:0046656">
    <property type="term" value="P:folic acid biosynthetic process"/>
    <property type="evidence" value="ECO:0007669"/>
    <property type="project" value="UniProtKB-UniRule"/>
</dbReference>
<dbReference type="Pfam" id="PF01288">
    <property type="entry name" value="HPPK"/>
    <property type="match status" value="1"/>
</dbReference>
<dbReference type="PROSITE" id="PS00794">
    <property type="entry name" value="HPPK"/>
    <property type="match status" value="1"/>
</dbReference>
<evidence type="ECO:0000256" key="16">
    <source>
        <dbReference type="PIRNR" id="PIRNR000741"/>
    </source>
</evidence>
<dbReference type="PROSITE" id="PS50972">
    <property type="entry name" value="PTERIN_BINDING"/>
    <property type="match status" value="1"/>
</dbReference>
<dbReference type="SUPFAM" id="SSF51717">
    <property type="entry name" value="Dihydropteroate synthetase-like"/>
    <property type="match status" value="1"/>
</dbReference>
<dbReference type="InterPro" id="IPR045031">
    <property type="entry name" value="DHP_synth-like"/>
</dbReference>
<gene>
    <name evidence="18" type="ORF">CANTEDRAFT_124080</name>
</gene>
<dbReference type="PANTHER" id="PTHR20941">
    <property type="entry name" value="FOLATE SYNTHESIS PROTEINS"/>
    <property type="match status" value="1"/>
</dbReference>
<evidence type="ECO:0000256" key="13">
    <source>
        <dbReference type="ARBA" id="ARBA00022842"/>
    </source>
</evidence>
<evidence type="ECO:0000256" key="15">
    <source>
        <dbReference type="ARBA" id="ARBA00023268"/>
    </source>
</evidence>
<evidence type="ECO:0000256" key="1">
    <source>
        <dbReference type="ARBA" id="ARBA00000012"/>
    </source>
</evidence>
<comment type="function">
    <text evidence="16">Catalyzes three sequential steps of tetrahydrofolate biosynthesis.</text>
</comment>
<comment type="similarity">
    <text evidence="16">In the central section; belongs to the HPPK family.</text>
</comment>
<comment type="similarity">
    <text evidence="7 16">In the C-terminal section; belongs to the DHPS family.</text>
</comment>
<dbReference type="STRING" id="590646.G3BAJ9"/>
<evidence type="ECO:0000256" key="4">
    <source>
        <dbReference type="ARBA" id="ARBA00004763"/>
    </source>
</evidence>
<dbReference type="GeneID" id="18249001"/>
<dbReference type="CDD" id="cd00483">
    <property type="entry name" value="HPPK"/>
    <property type="match status" value="1"/>
</dbReference>
<organism evidence="19">
    <name type="scientific">Candida tenuis (strain ATCC 10573 / BCRC 21748 / CBS 615 / JCM 9827 / NBRC 10315 / NRRL Y-1498 / VKM Y-70)</name>
    <name type="common">Yeast</name>
    <name type="synonym">Yamadazyma tenuis</name>
    <dbReference type="NCBI Taxonomy" id="590646"/>
    <lineage>
        <taxon>Eukaryota</taxon>
        <taxon>Fungi</taxon>
        <taxon>Dikarya</taxon>
        <taxon>Ascomycota</taxon>
        <taxon>Saccharomycotina</taxon>
        <taxon>Pichiomycetes</taxon>
        <taxon>Debaryomycetaceae</taxon>
        <taxon>Yamadazyma</taxon>
    </lineage>
</organism>
<evidence type="ECO:0000256" key="3">
    <source>
        <dbReference type="ARBA" id="ARBA00001946"/>
    </source>
</evidence>
<dbReference type="GO" id="GO:0004156">
    <property type="term" value="F:dihydropteroate synthase activity"/>
    <property type="evidence" value="ECO:0007669"/>
    <property type="project" value="UniProtKB-UniRule"/>
</dbReference>
<dbReference type="SMART" id="SM00905">
    <property type="entry name" value="FolB"/>
    <property type="match status" value="2"/>
</dbReference>
<dbReference type="CDD" id="cd00739">
    <property type="entry name" value="DHPS"/>
    <property type="match status" value="1"/>
</dbReference>